<comment type="similarity">
    <text evidence="7">Belongs to the TEN1 family.</text>
</comment>
<evidence type="ECO:0000256" key="1">
    <source>
        <dbReference type="ARBA" id="ARBA00004123"/>
    </source>
</evidence>
<dbReference type="GO" id="GO:0032211">
    <property type="term" value="P:negative regulation of telomere maintenance via telomerase"/>
    <property type="evidence" value="ECO:0007669"/>
    <property type="project" value="TreeGrafter"/>
</dbReference>
<reference evidence="11" key="2">
    <citation type="submission" date="2025-08" db="UniProtKB">
        <authorList>
            <consortium name="Ensembl"/>
        </authorList>
    </citation>
    <scope>IDENTIFICATION</scope>
</reference>
<evidence type="ECO:0000256" key="7">
    <source>
        <dbReference type="ARBA" id="ARBA00061044"/>
    </source>
</evidence>
<dbReference type="InterPro" id="IPR029146">
    <property type="entry name" value="Ten1_animal_plant"/>
</dbReference>
<dbReference type="Ensembl" id="ENSPNAT00000033591.2">
    <property type="protein sequence ID" value="ENSPNAP00000037402.1"/>
    <property type="gene ID" value="ENSPNAG00000029089.2"/>
</dbReference>
<dbReference type="GO" id="GO:0010521">
    <property type="term" value="F:telomerase inhibitor activity"/>
    <property type="evidence" value="ECO:0007669"/>
    <property type="project" value="TreeGrafter"/>
</dbReference>
<keyword evidence="12" id="KW-1185">Reference proteome</keyword>
<evidence type="ECO:0000256" key="10">
    <source>
        <dbReference type="ARBA" id="ARBA00079840"/>
    </source>
</evidence>
<dbReference type="GeneTree" id="ENSGT00390000017589"/>
<proteinExistence type="inferred from homology"/>
<evidence type="ECO:0000256" key="6">
    <source>
        <dbReference type="ARBA" id="ARBA00023242"/>
    </source>
</evidence>
<evidence type="ECO:0000313" key="12">
    <source>
        <dbReference type="Proteomes" id="UP001501920"/>
    </source>
</evidence>
<evidence type="ECO:0000313" key="11">
    <source>
        <dbReference type="Ensembl" id="ENSPNAP00000037402.1"/>
    </source>
</evidence>
<comment type="subcellular location">
    <subcellularLocation>
        <location evidence="2">Chromosome</location>
        <location evidence="2">Telomere</location>
    </subcellularLocation>
    <subcellularLocation>
        <location evidence="1">Nucleus</location>
    </subcellularLocation>
</comment>
<dbReference type="GO" id="GO:1990879">
    <property type="term" value="C:CST complex"/>
    <property type="evidence" value="ECO:0007669"/>
    <property type="project" value="InterPro"/>
</dbReference>
<dbReference type="Proteomes" id="UP001501920">
    <property type="component" value="Chromosome 30"/>
</dbReference>
<name>A0A3B4ELQ3_PYGNA</name>
<evidence type="ECO:0000256" key="8">
    <source>
        <dbReference type="ARBA" id="ARBA00068173"/>
    </source>
</evidence>
<accession>A0A3B4ELQ3</accession>
<keyword evidence="3" id="KW-0158">Chromosome</keyword>
<keyword evidence="6" id="KW-0539">Nucleus</keyword>
<reference evidence="11" key="3">
    <citation type="submission" date="2025-09" db="UniProtKB">
        <authorList>
            <consortium name="Ensembl"/>
        </authorList>
    </citation>
    <scope>IDENTIFICATION</scope>
</reference>
<evidence type="ECO:0000256" key="2">
    <source>
        <dbReference type="ARBA" id="ARBA00004574"/>
    </source>
</evidence>
<dbReference type="Gene3D" id="2.40.50.140">
    <property type="entry name" value="Nucleic acid-binding proteins"/>
    <property type="match status" value="1"/>
</dbReference>
<reference evidence="11 12" key="1">
    <citation type="submission" date="2020-10" db="EMBL/GenBank/DDBJ databases">
        <title>Pygocentrus nattereri (red-bellied piranha) genome, fPygNat1, primary haplotype.</title>
        <authorList>
            <person name="Myers G."/>
            <person name="Meyer A."/>
            <person name="Karagic N."/>
            <person name="Pippel M."/>
            <person name="Winkler S."/>
            <person name="Tracey A."/>
            <person name="Wood J."/>
            <person name="Formenti G."/>
            <person name="Howe K."/>
            <person name="Fedrigo O."/>
            <person name="Jarvis E.D."/>
        </authorList>
    </citation>
    <scope>NUCLEOTIDE SEQUENCE [LARGE SCALE GENOMIC DNA]</scope>
</reference>
<dbReference type="FunFam" id="2.40.50.140:FF:000203">
    <property type="entry name" value="TEN1 subunit of CST complex"/>
    <property type="match status" value="1"/>
</dbReference>
<dbReference type="GO" id="GO:0042162">
    <property type="term" value="F:telomeric DNA binding"/>
    <property type="evidence" value="ECO:0007669"/>
    <property type="project" value="TreeGrafter"/>
</dbReference>
<dbReference type="GO" id="GO:0003697">
    <property type="term" value="F:single-stranded DNA binding"/>
    <property type="evidence" value="ECO:0007669"/>
    <property type="project" value="InterPro"/>
</dbReference>
<evidence type="ECO:0000256" key="5">
    <source>
        <dbReference type="ARBA" id="ARBA00023125"/>
    </source>
</evidence>
<sequence length="137" mass="15294">MLPSPAVFHFLWEINTHLVEDGASVRTFAHLHHLGLFGRLRLTSYLPEESKAILTSHHASMQHQVSVQTTFVEPFDPIVGAQYVTLGEIDKAEGCSEAILRARVLNCVDGVDVALLQKAINEQRNFFKERDNEAGAQ</sequence>
<dbReference type="Pfam" id="PF15490">
    <property type="entry name" value="Ten1_2"/>
    <property type="match status" value="1"/>
</dbReference>
<dbReference type="OMA" id="LWEINTH"/>
<protein>
    <recommendedName>
        <fullName evidence="8">CST complex subunit TEN1</fullName>
    </recommendedName>
    <alternativeName>
        <fullName evidence="10">Protein telomeric pathways with STN1 homolog</fullName>
    </alternativeName>
    <alternativeName>
        <fullName evidence="9">Telomere length regulation protein TEN1 homolog</fullName>
    </alternativeName>
</protein>
<dbReference type="AlphaFoldDB" id="A0A3B4ELQ3"/>
<keyword evidence="5" id="KW-0238">DNA-binding</keyword>
<dbReference type="PANTHER" id="PTHR33905">
    <property type="entry name" value="CST COMPLEX SUBUNIT TEN1"/>
    <property type="match status" value="1"/>
</dbReference>
<organism evidence="11 12">
    <name type="scientific">Pygocentrus nattereri</name>
    <name type="common">Red-bellied piranha</name>
    <dbReference type="NCBI Taxonomy" id="42514"/>
    <lineage>
        <taxon>Eukaryota</taxon>
        <taxon>Metazoa</taxon>
        <taxon>Chordata</taxon>
        <taxon>Craniata</taxon>
        <taxon>Vertebrata</taxon>
        <taxon>Euteleostomi</taxon>
        <taxon>Actinopterygii</taxon>
        <taxon>Neopterygii</taxon>
        <taxon>Teleostei</taxon>
        <taxon>Ostariophysi</taxon>
        <taxon>Characiformes</taxon>
        <taxon>Characoidei</taxon>
        <taxon>Pygocentrus</taxon>
    </lineage>
</organism>
<dbReference type="PANTHER" id="PTHR33905:SF1">
    <property type="entry name" value="CST COMPLEX SUBUNIT TEN1"/>
    <property type="match status" value="1"/>
</dbReference>
<evidence type="ECO:0000256" key="9">
    <source>
        <dbReference type="ARBA" id="ARBA00078215"/>
    </source>
</evidence>
<keyword evidence="4" id="KW-0779">Telomere</keyword>
<evidence type="ECO:0000256" key="4">
    <source>
        <dbReference type="ARBA" id="ARBA00022895"/>
    </source>
</evidence>
<dbReference type="InterPro" id="IPR012340">
    <property type="entry name" value="NA-bd_OB-fold"/>
</dbReference>
<dbReference type="STRING" id="42514.ENSPNAP00000037402"/>
<evidence type="ECO:0000256" key="3">
    <source>
        <dbReference type="ARBA" id="ARBA00022454"/>
    </source>
</evidence>